<protein>
    <submittedName>
        <fullName evidence="1">Uncharacterized protein</fullName>
    </submittedName>
</protein>
<evidence type="ECO:0000313" key="2">
    <source>
        <dbReference type="Proteomes" id="UP000828941"/>
    </source>
</evidence>
<accession>A0ACB9MI37</accession>
<keyword evidence="2" id="KW-1185">Reference proteome</keyword>
<proteinExistence type="predicted"/>
<gene>
    <name evidence="1" type="ORF">L6164_023249</name>
</gene>
<evidence type="ECO:0000313" key="1">
    <source>
        <dbReference type="EMBL" id="KAI4323661.1"/>
    </source>
</evidence>
<dbReference type="Proteomes" id="UP000828941">
    <property type="component" value="Chromosome 9"/>
</dbReference>
<reference evidence="1 2" key="1">
    <citation type="journal article" date="2022" name="DNA Res.">
        <title>Chromosomal-level genome assembly of the orchid tree Bauhinia variegata (Leguminosae; Cercidoideae) supports the allotetraploid origin hypothesis of Bauhinia.</title>
        <authorList>
            <person name="Zhong Y."/>
            <person name="Chen Y."/>
            <person name="Zheng D."/>
            <person name="Pang J."/>
            <person name="Liu Y."/>
            <person name="Luo S."/>
            <person name="Meng S."/>
            <person name="Qian L."/>
            <person name="Wei D."/>
            <person name="Dai S."/>
            <person name="Zhou R."/>
        </authorList>
    </citation>
    <scope>NUCLEOTIDE SEQUENCE [LARGE SCALE GENOMIC DNA]</scope>
    <source>
        <strain evidence="1">BV-YZ2020</strain>
    </source>
</reference>
<comment type="caution">
    <text evidence="1">The sequence shown here is derived from an EMBL/GenBank/DDBJ whole genome shotgun (WGS) entry which is preliminary data.</text>
</comment>
<dbReference type="EMBL" id="CM039434">
    <property type="protein sequence ID" value="KAI4323661.1"/>
    <property type="molecule type" value="Genomic_DNA"/>
</dbReference>
<sequence>MPALQMKAKSTTTCKRDGSYLHESEKSNKICKVTGSMVRVNRETADLDTSNKTSQKDFSKNEVFSQEHENDENQTSYDGERVEACIVVDEDSDSDSMEKTDSSPSDLCSSMGIIFSPLAESNDVPCNVFDGVGREQIISVPQVNDDDGDRSNSSSSYQASHVLDSYIYEMCLSGFSGDRSVFDDNTDYNILRDHDSLGTNLIYDATEGFMLFPFPEETVEAKDSHFEGSCEEFHQIADYSWFHRMCHQSRPFSQELDAKPCQFDLEEVDYSDPESFIRNFPELSDESDSLPALVSKETSKKKHITLVLDLDETLVHSTMEPCEGADFTIQVFFDKKEHTIYVRQRPYLRAFLETVSKMFEIIIFTASQSVYAEKLLDVLDPDRKLFSKRVYRESCVFSDGTYTKDLTVLGIDLGKVFIIDNSPQVFRWQVDNGIPIKSWFDDPYDSALHSLLPFLETLVDVDDVRPIISKKFGVRK</sequence>
<organism evidence="1 2">
    <name type="scientific">Bauhinia variegata</name>
    <name type="common">Purple orchid tree</name>
    <name type="synonym">Phanera variegata</name>
    <dbReference type="NCBI Taxonomy" id="167791"/>
    <lineage>
        <taxon>Eukaryota</taxon>
        <taxon>Viridiplantae</taxon>
        <taxon>Streptophyta</taxon>
        <taxon>Embryophyta</taxon>
        <taxon>Tracheophyta</taxon>
        <taxon>Spermatophyta</taxon>
        <taxon>Magnoliopsida</taxon>
        <taxon>eudicotyledons</taxon>
        <taxon>Gunneridae</taxon>
        <taxon>Pentapetalae</taxon>
        <taxon>rosids</taxon>
        <taxon>fabids</taxon>
        <taxon>Fabales</taxon>
        <taxon>Fabaceae</taxon>
        <taxon>Cercidoideae</taxon>
        <taxon>Cercideae</taxon>
        <taxon>Bauhiniinae</taxon>
        <taxon>Bauhinia</taxon>
    </lineage>
</organism>
<name>A0ACB9MI37_BAUVA</name>